<protein>
    <recommendedName>
        <fullName evidence="3">Outer membrane protein beta-barrel domain-containing protein</fullName>
    </recommendedName>
</protein>
<accession>A0ABP6XHW8</accession>
<comment type="caution">
    <text evidence="1">The sequence shown here is derived from an EMBL/GenBank/DDBJ whole genome shotgun (WGS) entry which is preliminary data.</text>
</comment>
<proteinExistence type="predicted"/>
<dbReference type="EMBL" id="BAABCY010000036">
    <property type="protein sequence ID" value="GAA3566406.1"/>
    <property type="molecule type" value="Genomic_DNA"/>
</dbReference>
<name>A0ABP6XHW8_9FLAO</name>
<gene>
    <name evidence="1" type="ORF">GCM10022395_15950</name>
</gene>
<organism evidence="1 2">
    <name type="scientific">Snuella lapsa</name>
    <dbReference type="NCBI Taxonomy" id="870481"/>
    <lineage>
        <taxon>Bacteria</taxon>
        <taxon>Pseudomonadati</taxon>
        <taxon>Bacteroidota</taxon>
        <taxon>Flavobacteriia</taxon>
        <taxon>Flavobacteriales</taxon>
        <taxon>Flavobacteriaceae</taxon>
        <taxon>Snuella</taxon>
    </lineage>
</organism>
<reference evidence="2" key="1">
    <citation type="journal article" date="2019" name="Int. J. Syst. Evol. Microbiol.">
        <title>The Global Catalogue of Microorganisms (GCM) 10K type strain sequencing project: providing services to taxonomists for standard genome sequencing and annotation.</title>
        <authorList>
            <consortium name="The Broad Institute Genomics Platform"/>
            <consortium name="The Broad Institute Genome Sequencing Center for Infectious Disease"/>
            <person name="Wu L."/>
            <person name="Ma J."/>
        </authorList>
    </citation>
    <scope>NUCLEOTIDE SEQUENCE [LARGE SCALE GENOMIC DNA]</scope>
    <source>
        <strain evidence="2">JCM 17111</strain>
    </source>
</reference>
<dbReference type="Proteomes" id="UP001500954">
    <property type="component" value="Unassembled WGS sequence"/>
</dbReference>
<evidence type="ECO:0008006" key="3">
    <source>
        <dbReference type="Google" id="ProtNLM"/>
    </source>
</evidence>
<evidence type="ECO:0000313" key="2">
    <source>
        <dbReference type="Proteomes" id="UP001500954"/>
    </source>
</evidence>
<keyword evidence="2" id="KW-1185">Reference proteome</keyword>
<sequence>MLHLTIENAIKNKHMKFKHYILLVALTMGFVTKSFSQHKTYAITNGIGIFGGLTKFDIQTDNFVTKQGDGFLGGLSATVDIPHRWYNMSYGMQLSENYIHILGRTNQDLVNSEETFIEYKLFAAQLALLGHIKLAGNYFTIDAGPMVQYNGKLELKDKSQESYFINDFANVSATDIANISKVNFNGVVGATAGIKNFKLKAQYIYGFTNILKKLNTQEGLESENESFKGNQSMLVFGAMFCF</sequence>
<evidence type="ECO:0000313" key="1">
    <source>
        <dbReference type="EMBL" id="GAA3566406.1"/>
    </source>
</evidence>